<sequence length="156" mass="16856">MANRSTNGLMVPLPGGYQTKGTPISLAPVMVKGQQRINLYSYAGEILEVLFDSPSNSTEDLLKNSPSTLYARISITRPDSGGVWTTRKKEIWETGHELDSMSTVVKGSAIAANQERRVYAMAKRNDTLALVEWAIDDGGNATEIGPVNTTVPVDGD</sequence>
<dbReference type="Proteomes" id="UP000572817">
    <property type="component" value="Unassembled WGS sequence"/>
</dbReference>
<name>A0A8H4IJS6_9PEZI</name>
<evidence type="ECO:0000313" key="3">
    <source>
        <dbReference type="Proteomes" id="UP000572817"/>
    </source>
</evidence>
<organism evidence="1 3">
    <name type="scientific">Botryosphaeria dothidea</name>
    <dbReference type="NCBI Taxonomy" id="55169"/>
    <lineage>
        <taxon>Eukaryota</taxon>
        <taxon>Fungi</taxon>
        <taxon>Dikarya</taxon>
        <taxon>Ascomycota</taxon>
        <taxon>Pezizomycotina</taxon>
        <taxon>Dothideomycetes</taxon>
        <taxon>Dothideomycetes incertae sedis</taxon>
        <taxon>Botryosphaeriales</taxon>
        <taxon>Botryosphaeriaceae</taxon>
        <taxon>Botryosphaeria</taxon>
    </lineage>
</organism>
<comment type="caution">
    <text evidence="1">The sequence shown here is derived from an EMBL/GenBank/DDBJ whole genome shotgun (WGS) entry which is preliminary data.</text>
</comment>
<accession>A0A8H4IJS6</accession>
<keyword evidence="3" id="KW-1185">Reference proteome</keyword>
<protein>
    <submittedName>
        <fullName evidence="1">Uncharacterized protein</fullName>
    </submittedName>
</protein>
<gene>
    <name evidence="2" type="ORF">GTA08_BOTSDO06160</name>
    <name evidence="1" type="ORF">GTA08_BOTSDO10339</name>
</gene>
<evidence type="ECO:0000313" key="2">
    <source>
        <dbReference type="EMBL" id="KAF4305003.1"/>
    </source>
</evidence>
<reference evidence="1 3" key="1">
    <citation type="submission" date="2020-04" db="EMBL/GenBank/DDBJ databases">
        <title>Genome Assembly and Annotation of Botryosphaeria dothidea sdau 11-99, a Latent Pathogen of Apple Fruit Ring Rot in China.</title>
        <authorList>
            <person name="Yu C."/>
            <person name="Diao Y."/>
            <person name="Lu Q."/>
            <person name="Zhao J."/>
            <person name="Cui S."/>
            <person name="Peng C."/>
            <person name="He B."/>
            <person name="Liu H."/>
        </authorList>
    </citation>
    <scope>NUCLEOTIDE SEQUENCE [LARGE SCALE GENOMIC DNA]</scope>
    <source>
        <strain evidence="3">sdau11-99</strain>
        <strain evidence="1">Sdau11-99</strain>
    </source>
</reference>
<evidence type="ECO:0000313" key="1">
    <source>
        <dbReference type="EMBL" id="KAF4302477.1"/>
    </source>
</evidence>
<dbReference type="EMBL" id="WWBZ02000073">
    <property type="protein sequence ID" value="KAF4302477.1"/>
    <property type="molecule type" value="Genomic_DNA"/>
</dbReference>
<dbReference type="EMBL" id="WWBZ02000040">
    <property type="protein sequence ID" value="KAF4305003.1"/>
    <property type="molecule type" value="Genomic_DNA"/>
</dbReference>
<proteinExistence type="predicted"/>
<dbReference type="AlphaFoldDB" id="A0A8H4IJS6"/>